<evidence type="ECO:0000313" key="2">
    <source>
        <dbReference type="EMBL" id="BBZ90083.1"/>
    </source>
</evidence>
<feature type="transmembrane region" description="Helical" evidence="1">
    <location>
        <begin position="56"/>
        <end position="80"/>
    </location>
</feature>
<evidence type="ECO:0000256" key="1">
    <source>
        <dbReference type="SAM" id="Phobius"/>
    </source>
</evidence>
<feature type="transmembrane region" description="Helical" evidence="1">
    <location>
        <begin position="114"/>
        <end position="130"/>
    </location>
</feature>
<keyword evidence="1" id="KW-1133">Transmembrane helix</keyword>
<proteinExistence type="predicted"/>
<name>A0A6J4BUL0_9VIRU</name>
<keyword evidence="1" id="KW-0812">Transmembrane</keyword>
<feature type="transmembrane region" description="Helical" evidence="1">
    <location>
        <begin position="22"/>
        <end position="44"/>
    </location>
</feature>
<accession>A0A6J4BUL0</accession>
<reference evidence="2" key="1">
    <citation type="journal article" date="2020" name="Microbes Environ.">
        <title>Viral RNA genomes identified from marine macroalgae and a diatom.</title>
        <authorList>
            <person name="Chiba Y."/>
            <person name="Tomarum Y."/>
            <person name="Shimabukuro H."/>
            <person name="Kimura K."/>
            <person name="Hirai M."/>
            <person name="Takaki Y."/>
            <person name="Hagiwara D."/>
            <person name="Nunoura T."/>
            <person name="Urayama S."/>
        </authorList>
    </citation>
    <scope>NUCLEOTIDE SEQUENCE</scope>
    <source>
        <strain evidence="2">Chiba8</strain>
    </source>
</reference>
<dbReference type="EMBL" id="LC521328">
    <property type="protein sequence ID" value="BBZ90083.1"/>
    <property type="molecule type" value="Genomic_RNA"/>
</dbReference>
<organism evidence="2">
    <name type="scientific">Red algae totivirus 1</name>
    <dbReference type="NCBI Taxonomy" id="2706914"/>
    <lineage>
        <taxon>Viruses</taxon>
        <taxon>Riboviria</taxon>
        <taxon>Orthornavirae</taxon>
        <taxon>Duplornaviricota</taxon>
        <taxon>Chrymotiviricetes</taxon>
        <taxon>Ghabrivirales</taxon>
        <taxon>Totiviridae</taxon>
    </lineage>
</organism>
<sequence>MVRVLGMEAAKVGPVLYAKRRILARVLSTMVQHMTMIAIGWTIYYYPKLLSNNPKLIGPITASWVTMSVNAAAKIPWMVVGKWLRKGKRVPTEVFIAACKPAISIEAHVTGGRRICAVIFGLITFLWLYVPDQIVSVSITEAREMAIARQVRRIIHTGPIGGGTNTSGNPSYDISGLQMLAEDDITVDAAVFVAEGEYATIPLSPQEASTSNTTYYRLSLKDWPGIRLKTTGVRADVEVCKTEDEAEKFEFAMGSATVGGKLIHTVQYDPAGEQGRSGKYEMSVEVQRVRMDVKFTWSKDRVVIKRISNVREEAEEGVTDTLLKNARTDMCKAFANVVHYGTKRDASLQVLRTHVATIVRTGTGETWTGFGSSEKTMGLVDEREPGIRAASSIMFIATSLSVLSMLLAVVDETMEKLDSDLMSICSNMSGLVDGRRLCAPRDVRTRTGARQSKIGWLLSLEIALQGRCQETGYEVGHIQLTDGIPRRNTPVVVDLRGRIRIKTKRKKHKARRRMQGACNTEKAADLSGLVALSISRLSPDRYKGREHEAIRLGPQFRKLARPEHSNVVLAD</sequence>
<protein>
    <submittedName>
        <fullName evidence="2">Uncharacterized protein</fullName>
    </submittedName>
</protein>
<keyword evidence="1" id="KW-0472">Membrane</keyword>